<dbReference type="AlphaFoldDB" id="A0A1C7NQN5"/>
<name>A0A1C7NQN5_9FUNG</name>
<evidence type="ECO:0000259" key="2">
    <source>
        <dbReference type="PROSITE" id="PS50966"/>
    </source>
</evidence>
<dbReference type="Pfam" id="PF04434">
    <property type="entry name" value="SWIM"/>
    <property type="match status" value="1"/>
</dbReference>
<reference evidence="3 4" key="1">
    <citation type="submission" date="2016-03" db="EMBL/GenBank/DDBJ databases">
        <title>Choanephora cucurbitarum.</title>
        <authorList>
            <person name="Min B."/>
            <person name="Park H."/>
            <person name="Park J.-H."/>
            <person name="Shin H.-D."/>
            <person name="Choi I.-G."/>
        </authorList>
    </citation>
    <scope>NUCLEOTIDE SEQUENCE [LARGE SCALE GENOMIC DNA]</scope>
    <source>
        <strain evidence="3 4">KUS-F28377</strain>
    </source>
</reference>
<feature type="domain" description="SWIM-type" evidence="2">
    <location>
        <begin position="71"/>
        <end position="123"/>
    </location>
</feature>
<dbReference type="Proteomes" id="UP000093000">
    <property type="component" value="Unassembled WGS sequence"/>
</dbReference>
<keyword evidence="1" id="KW-0862">Zinc</keyword>
<protein>
    <submittedName>
        <fullName evidence="3">Zinc finger SWIM domain-containing protein 7</fullName>
    </submittedName>
</protein>
<evidence type="ECO:0000313" key="3">
    <source>
        <dbReference type="EMBL" id="OBZ91455.1"/>
    </source>
</evidence>
<dbReference type="InterPro" id="IPR007527">
    <property type="entry name" value="Znf_SWIM"/>
</dbReference>
<dbReference type="EMBL" id="LUGH01000011">
    <property type="protein sequence ID" value="OBZ91455.1"/>
    <property type="molecule type" value="Genomic_DNA"/>
</dbReference>
<keyword evidence="4" id="KW-1185">Reference proteome</keyword>
<dbReference type="PROSITE" id="PS50966">
    <property type="entry name" value="ZF_SWIM"/>
    <property type="match status" value="1"/>
</dbReference>
<dbReference type="GO" id="GO:0000724">
    <property type="term" value="P:double-strand break repair via homologous recombination"/>
    <property type="evidence" value="ECO:0007669"/>
    <property type="project" value="TreeGrafter"/>
</dbReference>
<keyword evidence="1" id="KW-0863">Zinc-finger</keyword>
<dbReference type="GO" id="GO:0008270">
    <property type="term" value="F:zinc ion binding"/>
    <property type="evidence" value="ECO:0007669"/>
    <property type="project" value="UniProtKB-KW"/>
</dbReference>
<dbReference type="PANTHER" id="PTHR28498:SF1">
    <property type="entry name" value="ZINC FINGER SWIM DOMAIN-CONTAINING PROTEIN 7"/>
    <property type="match status" value="1"/>
</dbReference>
<proteinExistence type="predicted"/>
<dbReference type="GO" id="GO:0097196">
    <property type="term" value="C:Shu complex"/>
    <property type="evidence" value="ECO:0007669"/>
    <property type="project" value="TreeGrafter"/>
</dbReference>
<dbReference type="OrthoDB" id="337581at2759"/>
<accession>A0A1C7NQN5</accession>
<comment type="caution">
    <text evidence="3">The sequence shown here is derived from an EMBL/GenBank/DDBJ whole genome shotgun (WGS) entry which is preliminary data.</text>
</comment>
<evidence type="ECO:0000313" key="4">
    <source>
        <dbReference type="Proteomes" id="UP000093000"/>
    </source>
</evidence>
<gene>
    <name evidence="3" type="primary">ZSWIM7</name>
    <name evidence="3" type="ORF">A0J61_00487</name>
</gene>
<keyword evidence="1" id="KW-0479">Metal-binding</keyword>
<organism evidence="3 4">
    <name type="scientific">Choanephora cucurbitarum</name>
    <dbReference type="NCBI Taxonomy" id="101091"/>
    <lineage>
        <taxon>Eukaryota</taxon>
        <taxon>Fungi</taxon>
        <taxon>Fungi incertae sedis</taxon>
        <taxon>Mucoromycota</taxon>
        <taxon>Mucoromycotina</taxon>
        <taxon>Mucoromycetes</taxon>
        <taxon>Mucorales</taxon>
        <taxon>Mucorineae</taxon>
        <taxon>Choanephoraceae</taxon>
        <taxon>Choanephoroideae</taxon>
        <taxon>Choanephora</taxon>
    </lineage>
</organism>
<dbReference type="InParanoid" id="A0A1C7NQN5"/>
<evidence type="ECO:0000256" key="1">
    <source>
        <dbReference type="PROSITE-ProRule" id="PRU00325"/>
    </source>
</evidence>
<dbReference type="PANTHER" id="PTHR28498">
    <property type="entry name" value="ZINC FINGER SWIM DOMAIN-CONTAINING PROTEIN 7"/>
    <property type="match status" value="1"/>
</dbReference>
<sequence>MSKAIVNKLLRQITEAKELQPETVLTLHAVFRDTLFEALHISESKSGRCLVVAKIQSDSGRVIFRVSDLCLRPEIESEELDEHTHTCLLFPNYCSCDTFVKGVILESSALMCRHLLAVAISHALNRTETIQLNDQDFAEHYYSWIA</sequence>